<evidence type="ECO:0000313" key="2">
    <source>
        <dbReference type="Proteomes" id="UP001053296"/>
    </source>
</evidence>
<dbReference type="Proteomes" id="UP001053296">
    <property type="component" value="Chromosome"/>
</dbReference>
<evidence type="ECO:0008006" key="3">
    <source>
        <dbReference type="Google" id="ProtNLM"/>
    </source>
</evidence>
<name>A0ABM7P978_9BACT</name>
<dbReference type="EMBL" id="AP024485">
    <property type="protein sequence ID" value="BCS89957.1"/>
    <property type="molecule type" value="Genomic_DNA"/>
</dbReference>
<evidence type="ECO:0000313" key="1">
    <source>
        <dbReference type="EMBL" id="BCS89957.1"/>
    </source>
</evidence>
<keyword evidence="2" id="KW-1185">Reference proteome</keyword>
<sequence length="261" mass="28801">MNVTKIRFPNGDVGQASDFEFDGSTIPANYLNRRDGEPEADWLSRLAKVGTIPVRREPFSGDPNTHDQGSPMETEANGWLVISYPNPVAKVPHWHTGNLAVKYFSEGADVPENYTPLEPPHEQFSIWNGSEWNIDLDAAYASRQGEIVSGSDAALEPHAIKYGAFEQTSWAKQLKEAEAHENHNSTETTPWLDATTETAEGKNALAAKIIANDVAWSTLSGIVARQRRNYQAELDKIRDDDSKTDAEKVAAIDGMQVSYVA</sequence>
<reference evidence="1" key="1">
    <citation type="journal article" date="2022" name="Arch. Microbiol.">
        <title>Pseudodesulfovibrio sediminis sp. nov., a mesophilic and neutrophilic sulfate-reducing bacterium isolated from sediment of a brackish lake.</title>
        <authorList>
            <person name="Takahashi A."/>
            <person name="Kojima H."/>
            <person name="Watanabe M."/>
            <person name="Fukui M."/>
        </authorList>
    </citation>
    <scope>NUCLEOTIDE SEQUENCE</scope>
    <source>
        <strain evidence="1">SF6</strain>
    </source>
</reference>
<gene>
    <name evidence="1" type="ORF">PSDVSF_31990</name>
</gene>
<proteinExistence type="predicted"/>
<dbReference type="RefSeq" id="WP_229591905.1">
    <property type="nucleotide sequence ID" value="NZ_AP024485.1"/>
</dbReference>
<organism evidence="1 2">
    <name type="scientific">Pseudodesulfovibrio sediminis</name>
    <dbReference type="NCBI Taxonomy" id="2810563"/>
    <lineage>
        <taxon>Bacteria</taxon>
        <taxon>Pseudomonadati</taxon>
        <taxon>Thermodesulfobacteriota</taxon>
        <taxon>Desulfovibrionia</taxon>
        <taxon>Desulfovibrionales</taxon>
        <taxon>Desulfovibrionaceae</taxon>
    </lineage>
</organism>
<protein>
    <recommendedName>
        <fullName evidence="3">Tail fiber assembly protein</fullName>
    </recommendedName>
</protein>
<accession>A0ABM7P978</accession>